<dbReference type="Proteomes" id="UP000232883">
    <property type="component" value="Chromosome"/>
</dbReference>
<dbReference type="EMBL" id="CP025096">
    <property type="protein sequence ID" value="AUD02066.1"/>
    <property type="molecule type" value="Genomic_DNA"/>
</dbReference>
<dbReference type="AlphaFoldDB" id="A0A2K8YWR1"/>
<feature type="transmembrane region" description="Helical" evidence="1">
    <location>
        <begin position="7"/>
        <end position="29"/>
    </location>
</feature>
<sequence>MKKSFVVLIHIGFWSCYFILIAIMLGVYYRSNLHSVNPVFQVINALKNILLFGFVPSVISYFFYYLLVFPKYLQQKKFVLSALFGLLISFGAALFGYLLLRYFIESGNVVDMDSNGEHGRSTAIRVIMLMTFIGVVCGIVALVINGFITWFNDIKLNEALKEKTYEMEMALIKLQLDPHLLFNTINNIDALILKDAVAASDYLNKLSDIMRFMLYETKPDKILLSKEIEYIEKYIALQKIRSSNKEYVQFTVTGNIGSKQIAPMTFIPFIENAFKHTNNKKLENAISIHLSVKAQKIQFTCENKFDSKPSVQRSDSGLGSALIQKRLNLVYGEKHTLDVHKTEDLYSVNLMIING</sequence>
<dbReference type="GO" id="GO:0016020">
    <property type="term" value="C:membrane"/>
    <property type="evidence" value="ECO:0007669"/>
    <property type="project" value="InterPro"/>
</dbReference>
<keyword evidence="1" id="KW-1133">Transmembrane helix</keyword>
<feature type="transmembrane region" description="Helical" evidence="1">
    <location>
        <begin position="79"/>
        <end position="104"/>
    </location>
</feature>
<feature type="transmembrane region" description="Helical" evidence="1">
    <location>
        <begin position="124"/>
        <end position="151"/>
    </location>
</feature>
<dbReference type="KEGG" id="spir:CWM47_09705"/>
<keyword evidence="4" id="KW-1185">Reference proteome</keyword>
<dbReference type="InterPro" id="IPR010559">
    <property type="entry name" value="Sig_transdc_His_kin_internal"/>
</dbReference>
<evidence type="ECO:0000256" key="1">
    <source>
        <dbReference type="SAM" id="Phobius"/>
    </source>
</evidence>
<evidence type="ECO:0000313" key="3">
    <source>
        <dbReference type="EMBL" id="AUD02066.1"/>
    </source>
</evidence>
<dbReference type="PANTHER" id="PTHR34220">
    <property type="entry name" value="SENSOR HISTIDINE KINASE YPDA"/>
    <property type="match status" value="1"/>
</dbReference>
<feature type="domain" description="Signal transduction histidine kinase internal region" evidence="2">
    <location>
        <begin position="167"/>
        <end position="244"/>
    </location>
</feature>
<protein>
    <recommendedName>
        <fullName evidence="2">Signal transduction histidine kinase internal region domain-containing protein</fullName>
    </recommendedName>
</protein>
<accession>A0A2K8YWR1</accession>
<dbReference type="GO" id="GO:0000155">
    <property type="term" value="F:phosphorelay sensor kinase activity"/>
    <property type="evidence" value="ECO:0007669"/>
    <property type="project" value="InterPro"/>
</dbReference>
<feature type="transmembrane region" description="Helical" evidence="1">
    <location>
        <begin position="49"/>
        <end position="67"/>
    </location>
</feature>
<gene>
    <name evidence="3" type="ORF">CWM47_09705</name>
</gene>
<dbReference type="OrthoDB" id="9792992at2"/>
<keyword evidence="1" id="KW-0472">Membrane</keyword>
<keyword evidence="1" id="KW-0812">Transmembrane</keyword>
<name>A0A2K8YWR1_9BACT</name>
<evidence type="ECO:0000259" key="2">
    <source>
        <dbReference type="Pfam" id="PF06580"/>
    </source>
</evidence>
<organism evidence="3 4">
    <name type="scientific">Spirosoma pollinicola</name>
    <dbReference type="NCBI Taxonomy" id="2057025"/>
    <lineage>
        <taxon>Bacteria</taxon>
        <taxon>Pseudomonadati</taxon>
        <taxon>Bacteroidota</taxon>
        <taxon>Cytophagia</taxon>
        <taxon>Cytophagales</taxon>
        <taxon>Cytophagaceae</taxon>
        <taxon>Spirosoma</taxon>
    </lineage>
</organism>
<proteinExistence type="predicted"/>
<dbReference type="InterPro" id="IPR036890">
    <property type="entry name" value="HATPase_C_sf"/>
</dbReference>
<dbReference type="RefSeq" id="WP_100987786.1">
    <property type="nucleotide sequence ID" value="NZ_CP025096.1"/>
</dbReference>
<reference evidence="3 4" key="1">
    <citation type="submission" date="2017-11" db="EMBL/GenBank/DDBJ databases">
        <title>Taxonomic description and genome sequences of Spirosoma HA7 sp. nov., isolated from pollen microhabitat of Corylus avellana.</title>
        <authorList>
            <person name="Ambika Manirajan B."/>
            <person name="Suarez C."/>
            <person name="Ratering S."/>
            <person name="Geissler-Plaum R."/>
            <person name="Cardinale M."/>
            <person name="Sylvia S."/>
        </authorList>
    </citation>
    <scope>NUCLEOTIDE SEQUENCE [LARGE SCALE GENOMIC DNA]</scope>
    <source>
        <strain evidence="3 4">HA7</strain>
    </source>
</reference>
<dbReference type="PANTHER" id="PTHR34220:SF7">
    <property type="entry name" value="SENSOR HISTIDINE KINASE YPDA"/>
    <property type="match status" value="1"/>
</dbReference>
<dbReference type="InterPro" id="IPR050640">
    <property type="entry name" value="Bact_2-comp_sensor_kinase"/>
</dbReference>
<dbReference type="Gene3D" id="3.30.565.10">
    <property type="entry name" value="Histidine kinase-like ATPase, C-terminal domain"/>
    <property type="match status" value="1"/>
</dbReference>
<evidence type="ECO:0000313" key="4">
    <source>
        <dbReference type="Proteomes" id="UP000232883"/>
    </source>
</evidence>
<dbReference type="Pfam" id="PF06580">
    <property type="entry name" value="His_kinase"/>
    <property type="match status" value="1"/>
</dbReference>